<comment type="caution">
    <text evidence="4">The sequence shown here is derived from an EMBL/GenBank/DDBJ whole genome shotgun (WGS) entry which is preliminary data.</text>
</comment>
<name>A0A317C9C2_9GAMM</name>
<dbReference type="PANTHER" id="PTHR44943:SF8">
    <property type="entry name" value="TPR REPEAT-CONTAINING PROTEIN MJ0263"/>
    <property type="match status" value="1"/>
</dbReference>
<dbReference type="PANTHER" id="PTHR44943">
    <property type="entry name" value="CELLULOSE SYNTHASE OPERON PROTEIN C"/>
    <property type="match status" value="1"/>
</dbReference>
<evidence type="ECO:0000313" key="4">
    <source>
        <dbReference type="EMBL" id="PWQ95128.1"/>
    </source>
</evidence>
<keyword evidence="2 3" id="KW-0802">TPR repeat</keyword>
<dbReference type="AlphaFoldDB" id="A0A317C9C2"/>
<dbReference type="OrthoDB" id="1971692at2"/>
<organism evidence="4 5">
    <name type="scientific">Leucothrix pacifica</name>
    <dbReference type="NCBI Taxonomy" id="1247513"/>
    <lineage>
        <taxon>Bacteria</taxon>
        <taxon>Pseudomonadati</taxon>
        <taxon>Pseudomonadota</taxon>
        <taxon>Gammaproteobacteria</taxon>
        <taxon>Thiotrichales</taxon>
        <taxon>Thiotrichaceae</taxon>
        <taxon>Leucothrix</taxon>
    </lineage>
</organism>
<reference evidence="4 5" key="1">
    <citation type="submission" date="2018-05" db="EMBL/GenBank/DDBJ databases">
        <title>Leucothrix arctica sp. nov., isolated from Arctic seawater.</title>
        <authorList>
            <person name="Choi A."/>
            <person name="Baek K."/>
        </authorList>
    </citation>
    <scope>NUCLEOTIDE SEQUENCE [LARGE SCALE GENOMIC DNA]</scope>
    <source>
        <strain evidence="4 5">JCM 18388</strain>
    </source>
</reference>
<dbReference type="InterPro" id="IPR011990">
    <property type="entry name" value="TPR-like_helical_dom_sf"/>
</dbReference>
<dbReference type="Gene3D" id="1.25.40.10">
    <property type="entry name" value="Tetratricopeptide repeat domain"/>
    <property type="match status" value="1"/>
</dbReference>
<accession>A0A317C9C2</accession>
<keyword evidence="5" id="KW-1185">Reference proteome</keyword>
<dbReference type="SMART" id="SM00028">
    <property type="entry name" value="TPR"/>
    <property type="match status" value="4"/>
</dbReference>
<evidence type="ECO:0000256" key="2">
    <source>
        <dbReference type="ARBA" id="ARBA00022803"/>
    </source>
</evidence>
<proteinExistence type="predicted"/>
<dbReference type="EMBL" id="QGKM01000047">
    <property type="protein sequence ID" value="PWQ95128.1"/>
    <property type="molecule type" value="Genomic_DNA"/>
</dbReference>
<keyword evidence="1" id="KW-0677">Repeat</keyword>
<evidence type="ECO:0000256" key="1">
    <source>
        <dbReference type="ARBA" id="ARBA00022737"/>
    </source>
</evidence>
<feature type="repeat" description="TPR" evidence="3">
    <location>
        <begin position="91"/>
        <end position="124"/>
    </location>
</feature>
<dbReference type="InterPro" id="IPR019734">
    <property type="entry name" value="TPR_rpt"/>
</dbReference>
<sequence length="264" mass="30407">MKKPPEDLDAWAFYHKARSVQAVYNKDSQHEAIQWSQKALEKDPDFAAAYGEIARAKGVQFFYQWTKDEEATLQEAIDTAEQSIRLDPNDPGAYAALGYVYRYTGDETRAIANLERAAELNPSNANIRLELAHTLDWFRHQDRALPEIEQAIKLSPRDPRLQNMYFYKVHILFHLKAFEHSLEATRGMSAALTTDTWRMYYHLMRAANFAQLDRTKDAEKSIQSALKINGKLSVAAMRKKFEGSKNHPENRRFWLESLAKAGLP</sequence>
<evidence type="ECO:0000256" key="3">
    <source>
        <dbReference type="PROSITE-ProRule" id="PRU00339"/>
    </source>
</evidence>
<dbReference type="SUPFAM" id="SSF48452">
    <property type="entry name" value="TPR-like"/>
    <property type="match status" value="1"/>
</dbReference>
<gene>
    <name evidence="4" type="ORF">DKW60_15510</name>
</gene>
<protein>
    <submittedName>
        <fullName evidence="4">Uncharacterized protein</fullName>
    </submittedName>
</protein>
<dbReference type="PROSITE" id="PS50005">
    <property type="entry name" value="TPR"/>
    <property type="match status" value="1"/>
</dbReference>
<evidence type="ECO:0000313" key="5">
    <source>
        <dbReference type="Proteomes" id="UP000245539"/>
    </source>
</evidence>
<dbReference type="InterPro" id="IPR051685">
    <property type="entry name" value="Ycf3/AcsC/BcsC/TPR_MFPF"/>
</dbReference>
<dbReference type="Pfam" id="PF14559">
    <property type="entry name" value="TPR_19"/>
    <property type="match status" value="1"/>
</dbReference>
<dbReference type="Proteomes" id="UP000245539">
    <property type="component" value="Unassembled WGS sequence"/>
</dbReference>